<accession>A0A6J4JR02</accession>
<name>A0A6J4JR02_9ACTN</name>
<dbReference type="Gene3D" id="3.30.530.20">
    <property type="match status" value="1"/>
</dbReference>
<proteinExistence type="predicted"/>
<protein>
    <recommendedName>
        <fullName evidence="2">Polyketide cyclase/dehydrase</fullName>
    </recommendedName>
</protein>
<dbReference type="AlphaFoldDB" id="A0A6J4JR02"/>
<reference evidence="1" key="1">
    <citation type="submission" date="2020-02" db="EMBL/GenBank/DDBJ databases">
        <authorList>
            <person name="Meier V. D."/>
        </authorList>
    </citation>
    <scope>NUCLEOTIDE SEQUENCE</scope>
    <source>
        <strain evidence="1">AVDCRST_MAG48</strain>
    </source>
</reference>
<organism evidence="1">
    <name type="scientific">uncultured Friedmanniella sp</name>
    <dbReference type="NCBI Taxonomy" id="335381"/>
    <lineage>
        <taxon>Bacteria</taxon>
        <taxon>Bacillati</taxon>
        <taxon>Actinomycetota</taxon>
        <taxon>Actinomycetes</taxon>
        <taxon>Propionibacteriales</taxon>
        <taxon>Nocardioidaceae</taxon>
        <taxon>Friedmanniella</taxon>
        <taxon>environmental samples</taxon>
    </lineage>
</organism>
<gene>
    <name evidence="1" type="ORF">AVDCRST_MAG48-62</name>
</gene>
<dbReference type="InterPro" id="IPR023393">
    <property type="entry name" value="START-like_dom_sf"/>
</dbReference>
<evidence type="ECO:0008006" key="2">
    <source>
        <dbReference type="Google" id="ProtNLM"/>
    </source>
</evidence>
<dbReference type="EMBL" id="CADCTS010000009">
    <property type="protein sequence ID" value="CAA9285199.1"/>
    <property type="molecule type" value="Genomic_DNA"/>
</dbReference>
<sequence>MSTRLEVATTVGAGLDRVWDELVDWHGQARWIPLTTLRVRSPHDAGLGVRIAALSGFWLGRLPLGLLDNFVVTGWSPPADGEAELEVLHLGPYFTGEGVFRLRGDGDRTEVRAVELFTVPGGPLPNRLARLVLPLMRLGFRQSLRQLAAVAEAPRTEPAG</sequence>
<dbReference type="SUPFAM" id="SSF55961">
    <property type="entry name" value="Bet v1-like"/>
    <property type="match status" value="1"/>
</dbReference>
<dbReference type="CDD" id="cd07812">
    <property type="entry name" value="SRPBCC"/>
    <property type="match status" value="1"/>
</dbReference>
<evidence type="ECO:0000313" key="1">
    <source>
        <dbReference type="EMBL" id="CAA9285199.1"/>
    </source>
</evidence>